<dbReference type="InterPro" id="IPR027282">
    <property type="entry name" value="TPS"/>
</dbReference>
<evidence type="ECO:0000256" key="7">
    <source>
        <dbReference type="ARBA" id="ARBA00023136"/>
    </source>
</evidence>
<dbReference type="GO" id="GO:0098046">
    <property type="term" value="C:type V protein secretion system complex"/>
    <property type="evidence" value="ECO:0007669"/>
    <property type="project" value="TreeGrafter"/>
</dbReference>
<dbReference type="PANTHER" id="PTHR34597">
    <property type="entry name" value="SLR1661 PROTEIN"/>
    <property type="match status" value="1"/>
</dbReference>
<evidence type="ECO:0000256" key="1">
    <source>
        <dbReference type="ARBA" id="ARBA00004442"/>
    </source>
</evidence>
<evidence type="ECO:0000313" key="14">
    <source>
        <dbReference type="Proteomes" id="UP000182654"/>
    </source>
</evidence>
<dbReference type="RefSeq" id="WP_071487877.1">
    <property type="nucleotide sequence ID" value="NZ_LT629708.1"/>
</dbReference>
<dbReference type="PIRSF" id="PIRSF029745">
    <property type="entry name" value="FhaC"/>
    <property type="match status" value="1"/>
</dbReference>
<dbReference type="Pfam" id="PF08479">
    <property type="entry name" value="POTRA_2"/>
    <property type="match status" value="1"/>
</dbReference>
<dbReference type="Gene3D" id="3.10.20.310">
    <property type="entry name" value="membrane protein fhac"/>
    <property type="match status" value="1"/>
</dbReference>
<gene>
    <name evidence="11" type="ORF">BFN10_00015</name>
    <name evidence="12" type="ORF">SAMN04490184_5782</name>
</gene>
<keyword evidence="7" id="KW-0472">Membrane</keyword>
<dbReference type="InterPro" id="IPR035251">
    <property type="entry name" value="ShlB_POTRA"/>
</dbReference>
<evidence type="ECO:0000259" key="10">
    <source>
        <dbReference type="PROSITE" id="PS51779"/>
    </source>
</evidence>
<evidence type="ECO:0000256" key="3">
    <source>
        <dbReference type="ARBA" id="ARBA00022448"/>
    </source>
</evidence>
<feature type="signal peptide" evidence="9">
    <location>
        <begin position="1"/>
        <end position="21"/>
    </location>
</feature>
<dbReference type="GO" id="GO:0009279">
    <property type="term" value="C:cell outer membrane"/>
    <property type="evidence" value="ECO:0007669"/>
    <property type="project" value="UniProtKB-SubCell"/>
</dbReference>
<evidence type="ECO:0000256" key="5">
    <source>
        <dbReference type="ARBA" id="ARBA00022692"/>
    </source>
</evidence>
<organism evidence="11 13">
    <name type="scientific">Pseudomonas extremorientalis</name>
    <dbReference type="NCBI Taxonomy" id="169669"/>
    <lineage>
        <taxon>Bacteria</taxon>
        <taxon>Pseudomonadati</taxon>
        <taxon>Pseudomonadota</taxon>
        <taxon>Gammaproteobacteria</taxon>
        <taxon>Pseudomonadales</taxon>
        <taxon>Pseudomonadaceae</taxon>
        <taxon>Pseudomonas</taxon>
    </lineage>
</organism>
<evidence type="ECO:0000256" key="6">
    <source>
        <dbReference type="ARBA" id="ARBA00022927"/>
    </source>
</evidence>
<evidence type="ECO:0000313" key="11">
    <source>
        <dbReference type="EMBL" id="OIN13835.1"/>
    </source>
</evidence>
<protein>
    <submittedName>
        <fullName evidence="12">Hemolysin activation/secretion protein</fullName>
    </submittedName>
    <submittedName>
        <fullName evidence="11">ShlB family hemolysin secretion/activation protein</fullName>
    </submittedName>
</protein>
<comment type="similarity">
    <text evidence="2">Belongs to the TPS (TC 1.B.20) family.</text>
</comment>
<dbReference type="InterPro" id="IPR034746">
    <property type="entry name" value="POTRA"/>
</dbReference>
<dbReference type="GO" id="GO:0046819">
    <property type="term" value="P:protein secretion by the type V secretion system"/>
    <property type="evidence" value="ECO:0007669"/>
    <property type="project" value="TreeGrafter"/>
</dbReference>
<keyword evidence="9" id="KW-0732">Signal</keyword>
<dbReference type="InterPro" id="IPR013686">
    <property type="entry name" value="Polypept-transport_assoc_ShlB"/>
</dbReference>
<dbReference type="Pfam" id="PF17287">
    <property type="entry name" value="POTRA_3"/>
    <property type="match status" value="1"/>
</dbReference>
<keyword evidence="8" id="KW-0998">Cell outer membrane</keyword>
<keyword evidence="6" id="KW-0653">Protein transport</keyword>
<dbReference type="Proteomes" id="UP000182654">
    <property type="component" value="Chromosome I"/>
</dbReference>
<evidence type="ECO:0000256" key="9">
    <source>
        <dbReference type="SAM" id="SignalP"/>
    </source>
</evidence>
<feature type="chain" id="PRO_5035190678" evidence="9">
    <location>
        <begin position="22"/>
        <end position="564"/>
    </location>
</feature>
<evidence type="ECO:0000256" key="2">
    <source>
        <dbReference type="ARBA" id="ARBA00009055"/>
    </source>
</evidence>
<dbReference type="GO" id="GO:0008320">
    <property type="term" value="F:protein transmembrane transporter activity"/>
    <property type="evidence" value="ECO:0007669"/>
    <property type="project" value="TreeGrafter"/>
</dbReference>
<sequence>MSAVFRPALLGIALFSGPLLAASPVSPGDRELARERQQQVLEEQRRRLEDLQNLPGQIAVPTAPALLEDGQCITVTRINIEGATLLPEGQREALLQPWQGRCLGVPQLNAVLKSLTDHYLHRGYVTTRAYLPQQDLKHGELNIIVVEGRLEGLDSSSLASPLESAMTFPGTVGEVLDLRELEQWVDQLSRLPSRQPQLEVLPGQAVGGSRVTLKGERREPWRVSANRNNHGDASTGRQQAGIGLDWDSPLGLADQLNLRASRDTVSDRWRHSHSQNLFYSLPYGWWTFNVSHSQSFYRTRNDLSGFAFALSGETSSQQLRAERVLHRDNLGKTAFSFGLSHLRTRNYLEDALLRTSSHRITERQLGFNHGRRIGNAFLNLDAGWQQGIGALDAQRDLSTQRGAPTSRYQKYTLTLSYLQAFRWLGQHWSVDSLATGQHAEDELYGPQRLSVGGLGAVRGFQQQNLSGNSGGYWRSQVRWRQPVAWDALRPWVHEVGVGFGYDVGVIRRGPHNPDVAGRLTGHAWELSARGTHLAASLVLARSLERPAIVERREHPIYARIDLFF</sequence>
<keyword evidence="4" id="KW-1134">Transmembrane beta strand</keyword>
<evidence type="ECO:0000256" key="8">
    <source>
        <dbReference type="ARBA" id="ARBA00023237"/>
    </source>
</evidence>
<proteinExistence type="inferred from homology"/>
<dbReference type="InterPro" id="IPR005565">
    <property type="entry name" value="Hemolysn_activator_HlyB_C"/>
</dbReference>
<keyword evidence="5" id="KW-0812">Transmembrane</keyword>
<keyword evidence="3" id="KW-0813">Transport</keyword>
<dbReference type="InterPro" id="IPR051544">
    <property type="entry name" value="TPS_OM_transporter"/>
</dbReference>
<accession>A0A1H0WJZ3</accession>
<dbReference type="Proteomes" id="UP000181686">
    <property type="component" value="Unassembled WGS sequence"/>
</dbReference>
<dbReference type="EMBL" id="MDGK01000001">
    <property type="protein sequence ID" value="OIN13835.1"/>
    <property type="molecule type" value="Genomic_DNA"/>
</dbReference>
<comment type="subcellular location">
    <subcellularLocation>
        <location evidence="1">Cell outer membrane</location>
    </subcellularLocation>
</comment>
<dbReference type="Pfam" id="PF03865">
    <property type="entry name" value="ShlB"/>
    <property type="match status" value="1"/>
</dbReference>
<evidence type="ECO:0000313" key="12">
    <source>
        <dbReference type="EMBL" id="SDP90835.1"/>
    </source>
</evidence>
<evidence type="ECO:0000256" key="4">
    <source>
        <dbReference type="ARBA" id="ARBA00022452"/>
    </source>
</evidence>
<evidence type="ECO:0000313" key="13">
    <source>
        <dbReference type="Proteomes" id="UP000181686"/>
    </source>
</evidence>
<reference evidence="11 13" key="1">
    <citation type="submission" date="2016-08" db="EMBL/GenBank/DDBJ databases">
        <title>Draft genome sequence of the type strain of Pseudomonas extremorientalis LMG 19695T isolated from drinking water reservoir.</title>
        <authorList>
            <person name="Tambong J.T."/>
        </authorList>
    </citation>
    <scope>NUCLEOTIDE SEQUENCE [LARGE SCALE GENOMIC DNA]</scope>
    <source>
        <strain evidence="11 13">LMG 19695</strain>
    </source>
</reference>
<dbReference type="Gene3D" id="2.40.160.50">
    <property type="entry name" value="membrane protein fhac: a member of the omp85/tpsb transporter family"/>
    <property type="match status" value="1"/>
</dbReference>
<dbReference type="PANTHER" id="PTHR34597:SF3">
    <property type="entry name" value="OUTER MEMBRANE TRANSPORTER CDIB"/>
    <property type="match status" value="1"/>
</dbReference>
<dbReference type="EMBL" id="LT629708">
    <property type="protein sequence ID" value="SDP90835.1"/>
    <property type="molecule type" value="Genomic_DNA"/>
</dbReference>
<dbReference type="AlphaFoldDB" id="A0A1H0WJZ3"/>
<reference evidence="12 14" key="2">
    <citation type="submission" date="2016-10" db="EMBL/GenBank/DDBJ databases">
        <authorList>
            <person name="Varghese N."/>
            <person name="Submissions S."/>
        </authorList>
    </citation>
    <scope>NUCLEOTIDE SEQUENCE [LARGE SCALE GENOMIC DNA]</scope>
    <source>
        <strain evidence="12 14">BS2774</strain>
    </source>
</reference>
<name>A0A1H0WJZ3_9PSED</name>
<feature type="domain" description="POTRA" evidence="10">
    <location>
        <begin position="73"/>
        <end position="148"/>
    </location>
</feature>
<dbReference type="PROSITE" id="PS51779">
    <property type="entry name" value="POTRA"/>
    <property type="match status" value="1"/>
</dbReference>
<keyword evidence="14" id="KW-1185">Reference proteome</keyword>